<evidence type="ECO:0000259" key="1">
    <source>
        <dbReference type="Pfam" id="PF05239"/>
    </source>
</evidence>
<dbReference type="Proteomes" id="UP000515819">
    <property type="component" value="Chromosome"/>
</dbReference>
<dbReference type="NCBIfam" id="TIGR02888">
    <property type="entry name" value="spore_YlmC_YmxH"/>
    <property type="match status" value="1"/>
</dbReference>
<evidence type="ECO:0000313" key="2">
    <source>
        <dbReference type="EMBL" id="QNL99026.1"/>
    </source>
</evidence>
<dbReference type="PANTHER" id="PTHR40061:SF1">
    <property type="entry name" value="SPORULATION PROTEIN YLMC-RELATED"/>
    <property type="match status" value="1"/>
</dbReference>
<dbReference type="InterPro" id="IPR027275">
    <property type="entry name" value="PRC-brl_dom"/>
</dbReference>
<reference evidence="2 3" key="1">
    <citation type="submission" date="2020-08" db="EMBL/GenBank/DDBJ databases">
        <authorList>
            <person name="Liu C."/>
            <person name="Sun Q."/>
        </authorList>
    </citation>
    <scope>NUCLEOTIDE SEQUENCE [LARGE SCALE GENOMIC DNA]</scope>
    <source>
        <strain evidence="2 3">NSJ-4</strain>
    </source>
</reference>
<proteinExistence type="predicted"/>
<feature type="domain" description="PRC-barrel" evidence="1">
    <location>
        <begin position="5"/>
        <end position="76"/>
    </location>
</feature>
<dbReference type="InterPro" id="IPR014238">
    <property type="entry name" value="Spore_YlmC/YmxH"/>
</dbReference>
<evidence type="ECO:0000313" key="3">
    <source>
        <dbReference type="Proteomes" id="UP000515819"/>
    </source>
</evidence>
<sequence>MRFLELKEKEVINCKDCRRLGYVADVEFDCETGKILAIIVPGPGKLFSCFGSGTEYYIRYCNIVRIGPDIVLVDIDACDIRKIQGGKE</sequence>
<dbReference type="SUPFAM" id="SSF50346">
    <property type="entry name" value="PRC-barrel domain"/>
    <property type="match status" value="1"/>
</dbReference>
<dbReference type="PANTHER" id="PTHR40061">
    <property type="entry name" value="SPORULATION PROTEIN YLMC-RELATED"/>
    <property type="match status" value="1"/>
</dbReference>
<dbReference type="EMBL" id="CP060632">
    <property type="protein sequence ID" value="QNL99026.1"/>
    <property type="molecule type" value="Genomic_DNA"/>
</dbReference>
<dbReference type="KEGG" id="wcp:H9Q76_09785"/>
<dbReference type="RefSeq" id="WP_021986307.1">
    <property type="nucleotide sequence ID" value="NZ_CP060632.1"/>
</dbReference>
<dbReference type="Gene3D" id="2.30.30.240">
    <property type="entry name" value="PRC-barrel domain"/>
    <property type="match status" value="1"/>
</dbReference>
<dbReference type="Pfam" id="PF05239">
    <property type="entry name" value="PRC"/>
    <property type="match status" value="1"/>
</dbReference>
<organism evidence="2 3">
    <name type="scientific">Wujia chipingensis</name>
    <dbReference type="NCBI Taxonomy" id="2763670"/>
    <lineage>
        <taxon>Bacteria</taxon>
        <taxon>Bacillati</taxon>
        <taxon>Bacillota</taxon>
        <taxon>Clostridia</taxon>
        <taxon>Lachnospirales</taxon>
        <taxon>Lachnospiraceae</taxon>
        <taxon>Wujia</taxon>
    </lineage>
</organism>
<name>A0A7G9FKE5_9FIRM</name>
<keyword evidence="3" id="KW-1185">Reference proteome</keyword>
<accession>A0A7G9FKE5</accession>
<gene>
    <name evidence="2" type="ORF">H9Q76_09785</name>
</gene>
<dbReference type="AlphaFoldDB" id="A0A7G9FKE5"/>
<dbReference type="InterPro" id="IPR011033">
    <property type="entry name" value="PRC_barrel-like_sf"/>
</dbReference>
<protein>
    <submittedName>
        <fullName evidence="2">YlmC/YmxH family sporulation protein</fullName>
    </submittedName>
</protein>